<dbReference type="Proteomes" id="UP000032946">
    <property type="component" value="Chromosome"/>
</dbReference>
<gene>
    <name evidence="1" type="ORF">ARTHRO_11314</name>
</gene>
<evidence type="ECO:0000313" key="2">
    <source>
        <dbReference type="Proteomes" id="UP000032946"/>
    </source>
</evidence>
<name>A0A9P1NXG4_9CYAN</name>
<organism evidence="1 2">
    <name type="scientific">Limnospira indica PCC 8005</name>
    <dbReference type="NCBI Taxonomy" id="376219"/>
    <lineage>
        <taxon>Bacteria</taxon>
        <taxon>Bacillati</taxon>
        <taxon>Cyanobacteriota</taxon>
        <taxon>Cyanophyceae</taxon>
        <taxon>Oscillatoriophycideae</taxon>
        <taxon>Oscillatoriales</taxon>
        <taxon>Sirenicapillariaceae</taxon>
        <taxon>Limnospira</taxon>
    </lineage>
</organism>
<accession>A0A9P1NXG4</accession>
<reference evidence="1 2" key="1">
    <citation type="submission" date="2014-02" db="EMBL/GenBank/DDBJ databases">
        <authorList>
            <person name="Genoscope - CEA"/>
        </authorList>
    </citation>
    <scope>NUCLEOTIDE SEQUENCE [LARGE SCALE GENOMIC DNA]</scope>
    <source>
        <strain evidence="1 2">PCC 8005</strain>
    </source>
</reference>
<evidence type="ECO:0000313" key="1">
    <source>
        <dbReference type="EMBL" id="CDM93641.1"/>
    </source>
</evidence>
<keyword evidence="2" id="KW-1185">Reference proteome</keyword>
<sequence length="45" mass="5619">MICDKYIQDHSHKTKKLPLQKPYIYKSLVKKVFYIRHTREMMLQH</sequence>
<dbReference type="AlphaFoldDB" id="A0A9P1NXG4"/>
<dbReference type="EMBL" id="FO818640">
    <property type="protein sequence ID" value="CDM93641.1"/>
    <property type="molecule type" value="Genomic_DNA"/>
</dbReference>
<proteinExistence type="predicted"/>
<protein>
    <submittedName>
        <fullName evidence="1">Uncharacterized protein</fullName>
    </submittedName>
</protein>